<keyword evidence="4" id="KW-0804">Transcription</keyword>
<dbReference type="InterPro" id="IPR015300">
    <property type="entry name" value="DNA-bd_pseudobarrel_sf"/>
</dbReference>
<sequence length="318" mass="37783">MNVCENIRSYEKFPTFFKVYLLEHSSERMKIPNAFIARIGLVLPEKVILRFPPGRTWHVKVIEVENEFFFGKGWKEFVKDNNVEHEDFLFFKYNGRNMFDFKLFGKSGTEKLERDEVEEMVIEEEEKEEVEEEDCDDESDHDYDYNEEEEEDTEEEKVEMEEEEDNEEEEAKSSRKRSKEMIGEFKAHIGLNSGAGFRENTTVKTEEIDESEPELEGYAHLRNPYFVTKVRMWNENLLLVPHDWMRKHKITLRGKVTYLGPQGRQRSGTVVEWTDGRRWINGWGDFCKANNIRLNDSCICELLPEQRGNVLRVHIVQN</sequence>
<reference evidence="8 9" key="1">
    <citation type="journal article" date="2020" name="Nat. Commun.">
        <title>Genome of Tripterygium wilfordii and identification of cytochrome P450 involved in triptolide biosynthesis.</title>
        <authorList>
            <person name="Tu L."/>
            <person name="Su P."/>
            <person name="Zhang Z."/>
            <person name="Gao L."/>
            <person name="Wang J."/>
            <person name="Hu T."/>
            <person name="Zhou J."/>
            <person name="Zhang Y."/>
            <person name="Zhao Y."/>
            <person name="Liu Y."/>
            <person name="Song Y."/>
            <person name="Tong Y."/>
            <person name="Lu Y."/>
            <person name="Yang J."/>
            <person name="Xu C."/>
            <person name="Jia M."/>
            <person name="Peters R.J."/>
            <person name="Huang L."/>
            <person name="Gao W."/>
        </authorList>
    </citation>
    <scope>NUCLEOTIDE SEQUENCE [LARGE SCALE GENOMIC DNA]</scope>
    <source>
        <strain evidence="9">cv. XIE 37</strain>
        <tissue evidence="8">Leaf</tissue>
    </source>
</reference>
<name>A0A7J7BZD3_TRIWF</name>
<dbReference type="EMBL" id="JAAARO010000022">
    <property type="protein sequence ID" value="KAF5727231.1"/>
    <property type="molecule type" value="Genomic_DNA"/>
</dbReference>
<comment type="caution">
    <text evidence="8">The sequence shown here is derived from an EMBL/GenBank/DDBJ whole genome shotgun (WGS) entry which is preliminary data.</text>
</comment>
<evidence type="ECO:0000256" key="2">
    <source>
        <dbReference type="ARBA" id="ARBA00023015"/>
    </source>
</evidence>
<dbReference type="PANTHER" id="PTHR31920">
    <property type="entry name" value="B3 DOMAIN-CONTAINING"/>
    <property type="match status" value="1"/>
</dbReference>
<dbReference type="PANTHER" id="PTHR31920:SF135">
    <property type="entry name" value="B3 DOMAIN-CONTAINING PROTEIN OS03G0621600-RELATED"/>
    <property type="match status" value="1"/>
</dbReference>
<dbReference type="AlphaFoldDB" id="A0A7J7BZD3"/>
<evidence type="ECO:0000259" key="7">
    <source>
        <dbReference type="PROSITE" id="PS50863"/>
    </source>
</evidence>
<keyword evidence="2" id="KW-0805">Transcription regulation</keyword>
<feature type="region of interest" description="Disordered" evidence="6">
    <location>
        <begin position="114"/>
        <end position="179"/>
    </location>
</feature>
<evidence type="ECO:0000256" key="5">
    <source>
        <dbReference type="ARBA" id="ARBA00023242"/>
    </source>
</evidence>
<dbReference type="Proteomes" id="UP000593562">
    <property type="component" value="Unassembled WGS sequence"/>
</dbReference>
<dbReference type="PROSITE" id="PS50863">
    <property type="entry name" value="B3"/>
    <property type="match status" value="1"/>
</dbReference>
<dbReference type="SUPFAM" id="SSF101936">
    <property type="entry name" value="DNA-binding pseudobarrel domain"/>
    <property type="match status" value="2"/>
</dbReference>
<evidence type="ECO:0000256" key="3">
    <source>
        <dbReference type="ARBA" id="ARBA00023125"/>
    </source>
</evidence>
<feature type="domain" description="TF-B3" evidence="7">
    <location>
        <begin position="14"/>
        <end position="107"/>
    </location>
</feature>
<keyword evidence="3" id="KW-0238">DNA-binding</keyword>
<dbReference type="InterPro" id="IPR050655">
    <property type="entry name" value="Plant_B3_domain"/>
</dbReference>
<dbReference type="InParanoid" id="A0A7J7BZD3"/>
<organism evidence="8 9">
    <name type="scientific">Tripterygium wilfordii</name>
    <name type="common">Thunder God vine</name>
    <dbReference type="NCBI Taxonomy" id="458696"/>
    <lineage>
        <taxon>Eukaryota</taxon>
        <taxon>Viridiplantae</taxon>
        <taxon>Streptophyta</taxon>
        <taxon>Embryophyta</taxon>
        <taxon>Tracheophyta</taxon>
        <taxon>Spermatophyta</taxon>
        <taxon>Magnoliopsida</taxon>
        <taxon>eudicotyledons</taxon>
        <taxon>Gunneridae</taxon>
        <taxon>Pentapetalae</taxon>
        <taxon>rosids</taxon>
        <taxon>fabids</taxon>
        <taxon>Celastrales</taxon>
        <taxon>Celastraceae</taxon>
        <taxon>Tripterygium</taxon>
    </lineage>
</organism>
<evidence type="ECO:0000256" key="1">
    <source>
        <dbReference type="ARBA" id="ARBA00004123"/>
    </source>
</evidence>
<dbReference type="FunCoup" id="A0A7J7BZD3">
    <property type="interactions" value="1"/>
</dbReference>
<dbReference type="GO" id="GO:0003677">
    <property type="term" value="F:DNA binding"/>
    <property type="evidence" value="ECO:0007669"/>
    <property type="project" value="UniProtKB-KW"/>
</dbReference>
<keyword evidence="5" id="KW-0539">Nucleus</keyword>
<dbReference type="SMART" id="SM01019">
    <property type="entry name" value="B3"/>
    <property type="match status" value="2"/>
</dbReference>
<comment type="subcellular location">
    <subcellularLocation>
        <location evidence="1">Nucleus</location>
    </subcellularLocation>
</comment>
<dbReference type="GO" id="GO:0005634">
    <property type="term" value="C:nucleus"/>
    <property type="evidence" value="ECO:0007669"/>
    <property type="project" value="UniProtKB-SubCell"/>
</dbReference>
<feature type="compositionally biased region" description="Acidic residues" evidence="6">
    <location>
        <begin position="115"/>
        <end position="170"/>
    </location>
</feature>
<evidence type="ECO:0000256" key="4">
    <source>
        <dbReference type="ARBA" id="ARBA00023163"/>
    </source>
</evidence>
<dbReference type="OrthoDB" id="1094641at2759"/>
<keyword evidence="9" id="KW-1185">Reference proteome</keyword>
<evidence type="ECO:0000313" key="8">
    <source>
        <dbReference type="EMBL" id="KAF5727231.1"/>
    </source>
</evidence>
<accession>A0A7J7BZD3</accession>
<dbReference type="Pfam" id="PF02362">
    <property type="entry name" value="B3"/>
    <property type="match status" value="2"/>
</dbReference>
<dbReference type="InterPro" id="IPR003340">
    <property type="entry name" value="B3_DNA-bd"/>
</dbReference>
<evidence type="ECO:0000313" key="9">
    <source>
        <dbReference type="Proteomes" id="UP000593562"/>
    </source>
</evidence>
<protein>
    <submittedName>
        <fullName evidence="8">Putative B3 domain-containing protein</fullName>
    </submittedName>
</protein>
<dbReference type="CDD" id="cd10017">
    <property type="entry name" value="B3_DNA"/>
    <property type="match status" value="1"/>
</dbReference>
<dbReference type="Gene3D" id="2.40.330.10">
    <property type="entry name" value="DNA-binding pseudobarrel domain"/>
    <property type="match status" value="2"/>
</dbReference>
<proteinExistence type="predicted"/>
<gene>
    <name evidence="8" type="ORF">HS088_TW22G00920</name>
</gene>
<evidence type="ECO:0000256" key="6">
    <source>
        <dbReference type="SAM" id="MobiDB-lite"/>
    </source>
</evidence>